<feature type="domain" description="Asparagine synthetase" evidence="1">
    <location>
        <begin position="170"/>
        <end position="302"/>
    </location>
</feature>
<accession>A0A381U8P8</accession>
<dbReference type="SUPFAM" id="SSF52402">
    <property type="entry name" value="Adenine nucleotide alpha hydrolases-like"/>
    <property type="match status" value="1"/>
</dbReference>
<dbReference type="EMBL" id="UINC01005692">
    <property type="protein sequence ID" value="SVA22953.1"/>
    <property type="molecule type" value="Genomic_DNA"/>
</dbReference>
<dbReference type="InterPro" id="IPR014729">
    <property type="entry name" value="Rossmann-like_a/b/a_fold"/>
</dbReference>
<protein>
    <recommendedName>
        <fullName evidence="1">Asparagine synthetase domain-containing protein</fullName>
    </recommendedName>
</protein>
<evidence type="ECO:0000313" key="2">
    <source>
        <dbReference type="EMBL" id="SVA22953.1"/>
    </source>
</evidence>
<dbReference type="GO" id="GO:0006529">
    <property type="term" value="P:asparagine biosynthetic process"/>
    <property type="evidence" value="ECO:0007669"/>
    <property type="project" value="InterPro"/>
</dbReference>
<proteinExistence type="predicted"/>
<gene>
    <name evidence="2" type="ORF">METZ01_LOCUS75807</name>
</gene>
<dbReference type="InterPro" id="IPR001962">
    <property type="entry name" value="Asn_synthase"/>
</dbReference>
<dbReference type="Gene3D" id="3.40.50.620">
    <property type="entry name" value="HUPs"/>
    <property type="match status" value="1"/>
</dbReference>
<name>A0A381U8P8_9ZZZZ</name>
<reference evidence="2" key="1">
    <citation type="submission" date="2018-05" db="EMBL/GenBank/DDBJ databases">
        <authorList>
            <person name="Lanie J.A."/>
            <person name="Ng W.-L."/>
            <person name="Kazmierczak K.M."/>
            <person name="Andrzejewski T.M."/>
            <person name="Davidsen T.M."/>
            <person name="Wayne K.J."/>
            <person name="Tettelin H."/>
            <person name="Glass J.I."/>
            <person name="Rusch D."/>
            <person name="Podicherti R."/>
            <person name="Tsui H.-C.T."/>
            <person name="Winkler M.E."/>
        </authorList>
    </citation>
    <scope>NUCLEOTIDE SEQUENCE</scope>
</reference>
<evidence type="ECO:0000259" key="1">
    <source>
        <dbReference type="Pfam" id="PF00733"/>
    </source>
</evidence>
<organism evidence="2">
    <name type="scientific">marine metagenome</name>
    <dbReference type="NCBI Taxonomy" id="408172"/>
    <lineage>
        <taxon>unclassified sequences</taxon>
        <taxon>metagenomes</taxon>
        <taxon>ecological metagenomes</taxon>
    </lineage>
</organism>
<dbReference type="AlphaFoldDB" id="A0A381U8P8"/>
<dbReference type="Pfam" id="PF00733">
    <property type="entry name" value="Asn_synthase"/>
    <property type="match status" value="1"/>
</dbReference>
<dbReference type="GO" id="GO:0004066">
    <property type="term" value="F:asparagine synthase (glutamine-hydrolyzing) activity"/>
    <property type="evidence" value="ECO:0007669"/>
    <property type="project" value="InterPro"/>
</dbReference>
<sequence>MERLVHRVVNLIGDDDQHILNMGVDEARARLLDERPDALLDVEGSFALAVRRGDAVLMARSLDRPMRYFLAKEPQGPMLVIGDRIDDLRRTLDEHGYAHQFHPSYTRMVPAHHVTVLRLIGCPDPTPEQRRFFAPPCATMSTDLDAIGHAYVTALHGEVSQWLASHNEAEPIGVLFSGGVDSGAVLISVYHALLAAGQSPSRLKAFTLAVEGGGRDVEQGRAFLRHFDLEMLSEVVRVAAAELDPFEAVEVIEDYKPLDVECATVGLALLRAIRSRYPDWRLLLDGDGGDENLKDYPIEENHELTIRSVVSNSMLYQEGWGVSAIKHSQTYSGGLSRGCVRTYAPARRLGFVGLSPFSRPSVIRVAEAIPFAALSEGSTKMLYALKGEVVRRGMRSVLGVDFPVFEKRRFQHGALDDDLFRGRFAVSPEQYRAHFHSLYGEATP</sequence>